<dbReference type="AlphaFoldDB" id="A0A498J1U1"/>
<evidence type="ECO:0000313" key="2">
    <source>
        <dbReference type="Proteomes" id="UP000290289"/>
    </source>
</evidence>
<keyword evidence="2" id="KW-1185">Reference proteome</keyword>
<sequence length="116" mass="13493">MMSGCSRCSCPPWSDPAMRCYSELLARSIDCFETRPTYLRTLIMYTAIFGNTMKLCTGYSFRSKMKSWLRWKNHTTNSQIWHSSEVSMSTHLFPRSLTIRNRTTLLKLSASMSQMI</sequence>
<organism evidence="1 2">
    <name type="scientific">Malus domestica</name>
    <name type="common">Apple</name>
    <name type="synonym">Pyrus malus</name>
    <dbReference type="NCBI Taxonomy" id="3750"/>
    <lineage>
        <taxon>Eukaryota</taxon>
        <taxon>Viridiplantae</taxon>
        <taxon>Streptophyta</taxon>
        <taxon>Embryophyta</taxon>
        <taxon>Tracheophyta</taxon>
        <taxon>Spermatophyta</taxon>
        <taxon>Magnoliopsida</taxon>
        <taxon>eudicotyledons</taxon>
        <taxon>Gunneridae</taxon>
        <taxon>Pentapetalae</taxon>
        <taxon>rosids</taxon>
        <taxon>fabids</taxon>
        <taxon>Rosales</taxon>
        <taxon>Rosaceae</taxon>
        <taxon>Amygdaloideae</taxon>
        <taxon>Maleae</taxon>
        <taxon>Malus</taxon>
    </lineage>
</organism>
<comment type="caution">
    <text evidence="1">The sequence shown here is derived from an EMBL/GenBank/DDBJ whole genome shotgun (WGS) entry which is preliminary data.</text>
</comment>
<name>A0A498J1U1_MALDO</name>
<proteinExistence type="predicted"/>
<dbReference type="Proteomes" id="UP000290289">
    <property type="component" value="Chromosome 10"/>
</dbReference>
<dbReference type="EMBL" id="RDQH01000336">
    <property type="protein sequence ID" value="RXH88324.1"/>
    <property type="molecule type" value="Genomic_DNA"/>
</dbReference>
<protein>
    <submittedName>
        <fullName evidence="1">Uncharacterized protein</fullName>
    </submittedName>
</protein>
<reference evidence="1 2" key="1">
    <citation type="submission" date="2018-10" db="EMBL/GenBank/DDBJ databases">
        <title>A high-quality apple genome assembly.</title>
        <authorList>
            <person name="Hu J."/>
        </authorList>
    </citation>
    <scope>NUCLEOTIDE SEQUENCE [LARGE SCALE GENOMIC DNA]</scope>
    <source>
        <strain evidence="2">cv. HFTH1</strain>
        <tissue evidence="1">Young leaf</tissue>
    </source>
</reference>
<accession>A0A498J1U1</accession>
<gene>
    <name evidence="1" type="ORF">DVH24_042395</name>
</gene>
<evidence type="ECO:0000313" key="1">
    <source>
        <dbReference type="EMBL" id="RXH88324.1"/>
    </source>
</evidence>